<feature type="region of interest" description="Disordered" evidence="1">
    <location>
        <begin position="1"/>
        <end position="77"/>
    </location>
</feature>
<reference evidence="2 3" key="1">
    <citation type="journal article" date="1999" name="Nature">
        <title>Evidence for lateral gene transfer between Archaea and Bacteria from genome sequence of Thermotoga maritima.</title>
        <authorList>
            <person name="Nelson K.E."/>
            <person name="Clayton R.A."/>
            <person name="Gill S.R."/>
            <person name="Gwinn M.L."/>
            <person name="Dodson R.J."/>
            <person name="Haft D.H."/>
            <person name="Hickey E.K."/>
            <person name="Peterson J.D."/>
            <person name="Nelson W.C."/>
            <person name="Ketchum K.A."/>
            <person name="McDonald L."/>
            <person name="Utterback T.R."/>
            <person name="Malek J.A."/>
            <person name="Linher K.D."/>
            <person name="Garrett M.M."/>
            <person name="Stewart A.M."/>
            <person name="Cotton M.D."/>
            <person name="Pratt M.S."/>
            <person name="Phillips C.A."/>
            <person name="Richardson D."/>
            <person name="Heidelberg J."/>
            <person name="Sutton G.G."/>
            <person name="Fleischmann R.D."/>
            <person name="White O."/>
            <person name="Salzberg S.L."/>
            <person name="Smith H.O."/>
            <person name="Venter J.C."/>
            <person name="Fraser C.M."/>
        </authorList>
    </citation>
    <scope>NUCLEOTIDE SEQUENCE [LARGE SCALE GENOMIC DNA]</scope>
    <source>
        <strain evidence="3">ATCC 43589 / DSM 3109 / JCM 10099 / NBRC 100826 / MSB8</strain>
    </source>
</reference>
<accession>Q9WZ58</accession>
<name>Q9WZ58_THEMA</name>
<dbReference type="KEGG" id="tma:TM0589"/>
<gene>
    <name evidence="2" type="ordered locus">TM_0589</name>
</gene>
<evidence type="ECO:0000256" key="1">
    <source>
        <dbReference type="SAM" id="MobiDB-lite"/>
    </source>
</evidence>
<dbReference type="EMBL" id="AE000512">
    <property type="protein sequence ID" value="AAD35674.1"/>
    <property type="molecule type" value="Genomic_DNA"/>
</dbReference>
<protein>
    <submittedName>
        <fullName evidence="2">Uncharacterized protein</fullName>
    </submittedName>
</protein>
<organism evidence="2 3">
    <name type="scientific">Thermotoga maritima (strain ATCC 43589 / DSM 3109 / JCM 10099 / NBRC 100826 / MSB8)</name>
    <dbReference type="NCBI Taxonomy" id="243274"/>
    <lineage>
        <taxon>Bacteria</taxon>
        <taxon>Thermotogati</taxon>
        <taxon>Thermotogota</taxon>
        <taxon>Thermotogae</taxon>
        <taxon>Thermotogales</taxon>
        <taxon>Thermotogaceae</taxon>
        <taxon>Thermotoga</taxon>
    </lineage>
</organism>
<evidence type="ECO:0000313" key="2">
    <source>
        <dbReference type="EMBL" id="AAD35674.1"/>
    </source>
</evidence>
<dbReference type="Proteomes" id="UP000008183">
    <property type="component" value="Chromosome"/>
</dbReference>
<dbReference type="EnsemblBacteria" id="AAD35674">
    <property type="protein sequence ID" value="AAD35674"/>
    <property type="gene ID" value="TM_0589"/>
</dbReference>
<dbReference type="AlphaFoldDB" id="Q9WZ58"/>
<keyword evidence="3" id="KW-1185">Reference proteome</keyword>
<proteinExistence type="predicted"/>
<evidence type="ECO:0000313" key="3">
    <source>
        <dbReference type="Proteomes" id="UP000008183"/>
    </source>
</evidence>
<dbReference type="PIR" id="F72356">
    <property type="entry name" value="F72356"/>
</dbReference>
<dbReference type="InParanoid" id="Q9WZ58"/>
<sequence length="196" mass="21589">MLPQGVKDQKYDQNENIPVSWNCEESDQNHNKQKRNGSPAEGKAQKGGKETQNVLEDVVPEDAEKGKNIDHSTTPMTITLSGTSRVTFSRKYSSSRPATVPMNRYSLKATFHFSLSKYTFQPVTSMSSITESLGTRSPLTTPTTDSRSFSTLTFSTKSSENTLITFEIGPFSTTIPRNLFSSGSRTMAPSSASPRM</sequence>